<organism evidence="3 4">
    <name type="scientific">Hohenbuehelia grisea</name>
    <dbReference type="NCBI Taxonomy" id="104357"/>
    <lineage>
        <taxon>Eukaryota</taxon>
        <taxon>Fungi</taxon>
        <taxon>Dikarya</taxon>
        <taxon>Basidiomycota</taxon>
        <taxon>Agaricomycotina</taxon>
        <taxon>Agaricomycetes</taxon>
        <taxon>Agaricomycetidae</taxon>
        <taxon>Agaricales</taxon>
        <taxon>Pleurotineae</taxon>
        <taxon>Pleurotaceae</taxon>
        <taxon>Hohenbuehelia</taxon>
    </lineage>
</organism>
<proteinExistence type="predicted"/>
<keyword evidence="2" id="KW-0812">Transmembrane</keyword>
<evidence type="ECO:0000313" key="3">
    <source>
        <dbReference type="EMBL" id="KAL0956675.1"/>
    </source>
</evidence>
<dbReference type="EMBL" id="JASNQZ010000006">
    <property type="protein sequence ID" value="KAL0956675.1"/>
    <property type="molecule type" value="Genomic_DNA"/>
</dbReference>
<feature type="transmembrane region" description="Helical" evidence="2">
    <location>
        <begin position="318"/>
        <end position="344"/>
    </location>
</feature>
<comment type="caution">
    <text evidence="3">The sequence shown here is derived from an EMBL/GenBank/DDBJ whole genome shotgun (WGS) entry which is preliminary data.</text>
</comment>
<keyword evidence="4" id="KW-1185">Reference proteome</keyword>
<evidence type="ECO:0000256" key="1">
    <source>
        <dbReference type="SAM" id="MobiDB-lite"/>
    </source>
</evidence>
<gene>
    <name evidence="3" type="ORF">HGRIS_002804</name>
</gene>
<dbReference type="Gene3D" id="2.60.120.260">
    <property type="entry name" value="Galactose-binding domain-like"/>
    <property type="match status" value="2"/>
</dbReference>
<accession>A0ABR3JLI9</accession>
<keyword evidence="2" id="KW-0472">Membrane</keyword>
<evidence type="ECO:0008006" key="5">
    <source>
        <dbReference type="Google" id="ProtNLM"/>
    </source>
</evidence>
<dbReference type="Proteomes" id="UP001556367">
    <property type="component" value="Unassembled WGS sequence"/>
</dbReference>
<evidence type="ECO:0000313" key="4">
    <source>
        <dbReference type="Proteomes" id="UP001556367"/>
    </source>
</evidence>
<evidence type="ECO:0000256" key="2">
    <source>
        <dbReference type="SAM" id="Phobius"/>
    </source>
</evidence>
<name>A0ABR3JLI9_9AGAR</name>
<feature type="region of interest" description="Disordered" evidence="1">
    <location>
        <begin position="426"/>
        <end position="451"/>
    </location>
</feature>
<reference evidence="4" key="1">
    <citation type="submission" date="2024-06" db="EMBL/GenBank/DDBJ databases">
        <title>Multi-omics analyses provide insights into the biosynthesis of the anticancer antibiotic pleurotin in Hohenbuehelia grisea.</title>
        <authorList>
            <person name="Weaver J.A."/>
            <person name="Alberti F."/>
        </authorList>
    </citation>
    <scope>NUCLEOTIDE SEQUENCE [LARGE SCALE GENOMIC DNA]</scope>
    <source>
        <strain evidence="4">T-177</strain>
    </source>
</reference>
<sequence>MLRNKIISPATTEVQVKLLAIQGSRRMTRVNITVDNTSPLIAYLPWGAWIDGNSSQDKDAPKYSDGGTFTGTSKIGASAKITFRGTGIWIFGAMRCNHGLYNVSVDGGPVATGSGFADNERFQVPLFSAQNLDFRTHDIIVTNSPLTSQEPFVDIDFLVIETETFTANAAIVQDTDAAFKYTPADAWATSKLDNATSFLHSSGHITRQAGATVSFGFMGDKVEVYGTTGPDNGPYQVQLDNGPVMVFNATREAFHGGVLLYQTSGLDAGPHVLRLENLPSASNPTSLLAIDHAIINSLTNSEGQQEESSPVSPRTPGITLFIGFVVAISVLVLILLLLLLLFLIRRRRTRRSKAIPSITIQPSSQPSSSDYEAGAYRPGSQIARQWSHAGASHGTAELTPISICTPSSWSFRRYYGIWADSRVPTSDGLQGERRQSCASLPIPQRTSPGML</sequence>
<keyword evidence="2" id="KW-1133">Transmembrane helix</keyword>
<protein>
    <recommendedName>
        <fullName evidence="5">Transmembrane protein</fullName>
    </recommendedName>
</protein>